<evidence type="ECO:0000256" key="5">
    <source>
        <dbReference type="ARBA" id="ARBA00023242"/>
    </source>
</evidence>
<feature type="compositionally biased region" description="Basic residues" evidence="6">
    <location>
        <begin position="305"/>
        <end position="315"/>
    </location>
</feature>
<evidence type="ECO:0000256" key="6">
    <source>
        <dbReference type="SAM" id="MobiDB-lite"/>
    </source>
</evidence>
<dbReference type="GO" id="GO:0008380">
    <property type="term" value="P:RNA splicing"/>
    <property type="evidence" value="ECO:0007669"/>
    <property type="project" value="UniProtKB-KW"/>
</dbReference>
<evidence type="ECO:0000313" key="7">
    <source>
        <dbReference type="EMBL" id="KAF9509480.1"/>
    </source>
</evidence>
<reference evidence="7" key="1">
    <citation type="journal article" date="2020" name="Nat. Commun.">
        <title>Large-scale genome sequencing of mycorrhizal fungi provides insights into the early evolution of symbiotic traits.</title>
        <authorList>
            <person name="Miyauchi S."/>
            <person name="Kiss E."/>
            <person name="Kuo A."/>
            <person name="Drula E."/>
            <person name="Kohler A."/>
            <person name="Sanchez-Garcia M."/>
            <person name="Morin E."/>
            <person name="Andreopoulos B."/>
            <person name="Barry K.W."/>
            <person name="Bonito G."/>
            <person name="Buee M."/>
            <person name="Carver A."/>
            <person name="Chen C."/>
            <person name="Cichocki N."/>
            <person name="Clum A."/>
            <person name="Culley D."/>
            <person name="Crous P.W."/>
            <person name="Fauchery L."/>
            <person name="Girlanda M."/>
            <person name="Hayes R.D."/>
            <person name="Keri Z."/>
            <person name="LaButti K."/>
            <person name="Lipzen A."/>
            <person name="Lombard V."/>
            <person name="Magnuson J."/>
            <person name="Maillard F."/>
            <person name="Murat C."/>
            <person name="Nolan M."/>
            <person name="Ohm R.A."/>
            <person name="Pangilinan J."/>
            <person name="Pereira M.F."/>
            <person name="Perotto S."/>
            <person name="Peter M."/>
            <person name="Pfister S."/>
            <person name="Riley R."/>
            <person name="Sitrit Y."/>
            <person name="Stielow J.B."/>
            <person name="Szollosi G."/>
            <person name="Zifcakova L."/>
            <person name="Stursova M."/>
            <person name="Spatafora J.W."/>
            <person name="Tedersoo L."/>
            <person name="Vaario L.M."/>
            <person name="Yamada A."/>
            <person name="Yan M."/>
            <person name="Wang P."/>
            <person name="Xu J."/>
            <person name="Bruns T."/>
            <person name="Baldrian P."/>
            <person name="Vilgalys R."/>
            <person name="Dunand C."/>
            <person name="Henrissat B."/>
            <person name="Grigoriev I.V."/>
            <person name="Hibbett D."/>
            <person name="Nagy L.G."/>
            <person name="Martin F.M."/>
        </authorList>
    </citation>
    <scope>NUCLEOTIDE SEQUENCE</scope>
    <source>
        <strain evidence="7">UP504</strain>
    </source>
</reference>
<evidence type="ECO:0000256" key="4">
    <source>
        <dbReference type="ARBA" id="ARBA00023187"/>
    </source>
</evidence>
<evidence type="ECO:0000313" key="8">
    <source>
        <dbReference type="Proteomes" id="UP000886523"/>
    </source>
</evidence>
<name>A0A9P6AP84_9AGAM</name>
<keyword evidence="8" id="KW-1185">Reference proteome</keyword>
<dbReference type="GO" id="GO:0006397">
    <property type="term" value="P:mRNA processing"/>
    <property type="evidence" value="ECO:0007669"/>
    <property type="project" value="UniProtKB-KW"/>
</dbReference>
<dbReference type="Pfam" id="PF17098">
    <property type="entry name" value="Wtap"/>
    <property type="match status" value="1"/>
</dbReference>
<feature type="compositionally biased region" description="Basic and acidic residues" evidence="6">
    <location>
        <begin position="367"/>
        <end position="379"/>
    </location>
</feature>
<feature type="compositionally biased region" description="Gly residues" evidence="6">
    <location>
        <begin position="352"/>
        <end position="366"/>
    </location>
</feature>
<protein>
    <submittedName>
        <fullName evidence="7">Uncharacterized protein</fullName>
    </submittedName>
</protein>
<dbReference type="Proteomes" id="UP000886523">
    <property type="component" value="Unassembled WGS sequence"/>
</dbReference>
<dbReference type="OrthoDB" id="3363802at2759"/>
<comment type="similarity">
    <text evidence="2">Belongs to the fl(2)d family.</text>
</comment>
<accession>A0A9P6AP84</accession>
<dbReference type="InterPro" id="IPR033757">
    <property type="entry name" value="WTAP"/>
</dbReference>
<dbReference type="GO" id="GO:0016556">
    <property type="term" value="P:mRNA modification"/>
    <property type="evidence" value="ECO:0007669"/>
    <property type="project" value="InterPro"/>
</dbReference>
<evidence type="ECO:0000256" key="3">
    <source>
        <dbReference type="ARBA" id="ARBA00022664"/>
    </source>
</evidence>
<evidence type="ECO:0000256" key="1">
    <source>
        <dbReference type="ARBA" id="ARBA00004123"/>
    </source>
</evidence>
<gene>
    <name evidence="7" type="ORF">BS47DRAFT_1487927</name>
</gene>
<dbReference type="AlphaFoldDB" id="A0A9P6AP84"/>
<proteinExistence type="inferred from homology"/>
<evidence type="ECO:0000256" key="2">
    <source>
        <dbReference type="ARBA" id="ARBA00010313"/>
    </source>
</evidence>
<sequence>MDNSLPTLREIELETLLQQKDSQLLDLTNDIKALRAYLPTQTISPDDPINVPPSLVSLLAPLAVRKPPQSNLASASLTAALKARVTLLQQENDELYSLLSTSTAGKLHEENKVLHKTISKLETALRESHTIISSLSAELDQAYGVISSGLPQPVDTPTLSHSRSHSPHYAGPEASSSTAKQPPTAPRAHKRPRLQDSPSSTSVPTGPRRGSKMNYTSMTNNRADSIPSNHSRERDRERERDRDRERERDRHYSPRERDWDRDPSPRRRERSPRRYRDRSPPDRARSREPRDDAIHDPDDSDTRSRARRGRDRSRSRSYLPSFNAGASSTSRRLHEAEDFGLPSGSRSRRGAGRSGSGANGRIGRTHGSGEGKSLVDRIR</sequence>
<dbReference type="GO" id="GO:0005634">
    <property type="term" value="C:nucleus"/>
    <property type="evidence" value="ECO:0007669"/>
    <property type="project" value="UniProtKB-SubCell"/>
</dbReference>
<comment type="caution">
    <text evidence="7">The sequence shown here is derived from an EMBL/GenBank/DDBJ whole genome shotgun (WGS) entry which is preliminary data.</text>
</comment>
<keyword evidence="3" id="KW-0507">mRNA processing</keyword>
<organism evidence="7 8">
    <name type="scientific">Hydnum rufescens UP504</name>
    <dbReference type="NCBI Taxonomy" id="1448309"/>
    <lineage>
        <taxon>Eukaryota</taxon>
        <taxon>Fungi</taxon>
        <taxon>Dikarya</taxon>
        <taxon>Basidiomycota</taxon>
        <taxon>Agaricomycotina</taxon>
        <taxon>Agaricomycetes</taxon>
        <taxon>Cantharellales</taxon>
        <taxon>Hydnaceae</taxon>
        <taxon>Hydnum</taxon>
    </lineage>
</organism>
<feature type="region of interest" description="Disordered" evidence="6">
    <location>
        <begin position="153"/>
        <end position="379"/>
    </location>
</feature>
<comment type="subcellular location">
    <subcellularLocation>
        <location evidence="1">Nucleus</location>
    </subcellularLocation>
</comment>
<feature type="compositionally biased region" description="Polar residues" evidence="6">
    <location>
        <begin position="318"/>
        <end position="330"/>
    </location>
</feature>
<keyword evidence="5" id="KW-0539">Nucleus</keyword>
<dbReference type="GO" id="GO:0000381">
    <property type="term" value="P:regulation of alternative mRNA splicing, via spliceosome"/>
    <property type="evidence" value="ECO:0007669"/>
    <property type="project" value="InterPro"/>
</dbReference>
<feature type="compositionally biased region" description="Basic and acidic residues" evidence="6">
    <location>
        <begin position="230"/>
        <end position="304"/>
    </location>
</feature>
<feature type="compositionally biased region" description="Polar residues" evidence="6">
    <location>
        <begin position="213"/>
        <end position="229"/>
    </location>
</feature>
<keyword evidence="4" id="KW-0508">mRNA splicing</keyword>
<dbReference type="EMBL" id="MU129034">
    <property type="protein sequence ID" value="KAF9509480.1"/>
    <property type="molecule type" value="Genomic_DNA"/>
</dbReference>